<evidence type="ECO:0000313" key="3">
    <source>
        <dbReference type="Proteomes" id="UP000528457"/>
    </source>
</evidence>
<proteinExistence type="predicted"/>
<dbReference type="InParanoid" id="A0A7X0JYJ9"/>
<evidence type="ECO:0000256" key="1">
    <source>
        <dbReference type="SAM" id="SignalP"/>
    </source>
</evidence>
<feature type="signal peptide" evidence="1">
    <location>
        <begin position="1"/>
        <end position="21"/>
    </location>
</feature>
<name>A0A7X0JYJ9_9GAMM</name>
<dbReference type="RefSeq" id="WP_166843564.1">
    <property type="nucleotide sequence ID" value="NZ_JAAONY010000005.1"/>
</dbReference>
<accession>A0A7X0JYJ9</accession>
<protein>
    <recommendedName>
        <fullName evidence="4">DUF5666 domain-containing protein</fullName>
    </recommendedName>
</protein>
<dbReference type="AlphaFoldDB" id="A0A7X0JYJ9"/>
<evidence type="ECO:0008006" key="4">
    <source>
        <dbReference type="Google" id="ProtNLM"/>
    </source>
</evidence>
<keyword evidence="3" id="KW-1185">Reference proteome</keyword>
<keyword evidence="1" id="KW-0732">Signal</keyword>
<feature type="chain" id="PRO_5031440919" description="DUF5666 domain-containing protein" evidence="1">
    <location>
        <begin position="22"/>
        <end position="106"/>
    </location>
</feature>
<dbReference type="EMBL" id="JACHHT010000005">
    <property type="protein sequence ID" value="MBB6523826.1"/>
    <property type="molecule type" value="Genomic_DNA"/>
</dbReference>
<reference evidence="2 3" key="1">
    <citation type="submission" date="2020-08" db="EMBL/GenBank/DDBJ databases">
        <title>Genomic Encyclopedia of Type Strains, Phase IV (KMG-IV): sequencing the most valuable type-strain genomes for metagenomic binning, comparative biology and taxonomic classification.</title>
        <authorList>
            <person name="Goeker M."/>
        </authorList>
    </citation>
    <scope>NUCLEOTIDE SEQUENCE [LARGE SCALE GENOMIC DNA]</scope>
    <source>
        <strain evidence="2 3">DSM 22368</strain>
    </source>
</reference>
<dbReference type="Proteomes" id="UP000528457">
    <property type="component" value="Unassembled WGS sequence"/>
</dbReference>
<comment type="caution">
    <text evidence="2">The sequence shown here is derived from an EMBL/GenBank/DDBJ whole genome shotgun (WGS) entry which is preliminary data.</text>
</comment>
<gene>
    <name evidence="2" type="ORF">HNR48_004141</name>
</gene>
<sequence>MRILTLFCSLMLIVSMVSVLAQSYDEHGSVQLVGVLRGTIDYVHHDKKQLVIDDRRLTMPLNFKVSDVRGKSSNRFALKTGQNVEFFARYEKSSNTFYVDWLKLLD</sequence>
<organism evidence="2 3">
    <name type="scientific">Pseudoteredinibacter isoporae</name>
    <dbReference type="NCBI Taxonomy" id="570281"/>
    <lineage>
        <taxon>Bacteria</taxon>
        <taxon>Pseudomonadati</taxon>
        <taxon>Pseudomonadota</taxon>
        <taxon>Gammaproteobacteria</taxon>
        <taxon>Cellvibrionales</taxon>
        <taxon>Cellvibrionaceae</taxon>
        <taxon>Pseudoteredinibacter</taxon>
    </lineage>
</organism>
<evidence type="ECO:0000313" key="2">
    <source>
        <dbReference type="EMBL" id="MBB6523826.1"/>
    </source>
</evidence>